<gene>
    <name evidence="3" type="ORF">NS226_06785</name>
</gene>
<evidence type="ECO:0000313" key="4">
    <source>
        <dbReference type="Proteomes" id="UP000078272"/>
    </source>
</evidence>
<dbReference type="Gene3D" id="3.40.47.10">
    <property type="match status" value="1"/>
</dbReference>
<dbReference type="InterPro" id="IPR014030">
    <property type="entry name" value="Ketoacyl_synth_N"/>
</dbReference>
<dbReference type="GO" id="GO:0006633">
    <property type="term" value="P:fatty acid biosynthetic process"/>
    <property type="evidence" value="ECO:0007669"/>
    <property type="project" value="TreeGrafter"/>
</dbReference>
<evidence type="ECO:0000256" key="1">
    <source>
        <dbReference type="ARBA" id="ARBA00022679"/>
    </source>
</evidence>
<dbReference type="STRING" id="401562.NS365_12555"/>
<proteinExistence type="predicted"/>
<dbReference type="RefSeq" id="WP_058634329.1">
    <property type="nucleotide sequence ID" value="NZ_LDPZ01000013.1"/>
</dbReference>
<dbReference type="EC" id="2.3.1.41" evidence="3"/>
<reference evidence="3 4" key="1">
    <citation type="journal article" date="2016" name="Front. Microbiol.">
        <title>Genomic Resource of Rice Seed Associated Bacteria.</title>
        <authorList>
            <person name="Midha S."/>
            <person name="Bansal K."/>
            <person name="Sharma S."/>
            <person name="Kumar N."/>
            <person name="Patil P.P."/>
            <person name="Chaudhry V."/>
            <person name="Patil P.B."/>
        </authorList>
    </citation>
    <scope>NUCLEOTIDE SEQUENCE [LARGE SCALE GENOMIC DNA]</scope>
    <source>
        <strain evidence="3 4">NS226</strain>
    </source>
</reference>
<accession>A0A175RAN1</accession>
<organism evidence="3 4">
    <name type="scientific">Aureimonas ureilytica</name>
    <dbReference type="NCBI Taxonomy" id="401562"/>
    <lineage>
        <taxon>Bacteria</taxon>
        <taxon>Pseudomonadati</taxon>
        <taxon>Pseudomonadota</taxon>
        <taxon>Alphaproteobacteria</taxon>
        <taxon>Hyphomicrobiales</taxon>
        <taxon>Aurantimonadaceae</taxon>
        <taxon>Aureimonas</taxon>
    </lineage>
</organism>
<dbReference type="Proteomes" id="UP000078272">
    <property type="component" value="Unassembled WGS sequence"/>
</dbReference>
<dbReference type="AlphaFoldDB" id="A0A175RAN1"/>
<evidence type="ECO:0000313" key="3">
    <source>
        <dbReference type="EMBL" id="KTQ96812.1"/>
    </source>
</evidence>
<name>A0A175RAN1_9HYPH</name>
<dbReference type="OrthoDB" id="9808685at2"/>
<dbReference type="EMBL" id="LDPZ01000013">
    <property type="protein sequence ID" value="KTQ96812.1"/>
    <property type="molecule type" value="Genomic_DNA"/>
</dbReference>
<keyword evidence="1 3" id="KW-0808">Transferase</keyword>
<dbReference type="NCBIfam" id="NF005084">
    <property type="entry name" value="PRK06519.1"/>
    <property type="match status" value="1"/>
</dbReference>
<dbReference type="InterPro" id="IPR000794">
    <property type="entry name" value="Beta-ketoacyl_synthase"/>
</dbReference>
<dbReference type="PANTHER" id="PTHR11712:SF336">
    <property type="entry name" value="3-OXOACYL-[ACYL-CARRIER-PROTEIN] SYNTHASE, MITOCHONDRIAL"/>
    <property type="match status" value="1"/>
</dbReference>
<dbReference type="Pfam" id="PF00109">
    <property type="entry name" value="ketoacyl-synt"/>
    <property type="match status" value="1"/>
</dbReference>
<keyword evidence="3" id="KW-0012">Acyltransferase</keyword>
<comment type="caution">
    <text evidence="3">The sequence shown here is derived from an EMBL/GenBank/DDBJ whole genome shotgun (WGS) entry which is preliminary data.</text>
</comment>
<evidence type="ECO:0000259" key="2">
    <source>
        <dbReference type="Pfam" id="PF00109"/>
    </source>
</evidence>
<dbReference type="PANTHER" id="PTHR11712">
    <property type="entry name" value="POLYKETIDE SYNTHASE-RELATED"/>
    <property type="match status" value="1"/>
</dbReference>
<dbReference type="InterPro" id="IPR016039">
    <property type="entry name" value="Thiolase-like"/>
</dbReference>
<dbReference type="GO" id="GO:0004315">
    <property type="term" value="F:3-oxoacyl-[acyl-carrier-protein] synthase activity"/>
    <property type="evidence" value="ECO:0007669"/>
    <property type="project" value="UniProtKB-EC"/>
</dbReference>
<feature type="domain" description="Beta-ketoacyl synthase-like N-terminal" evidence="2">
    <location>
        <begin position="6"/>
        <end position="254"/>
    </location>
</feature>
<protein>
    <submittedName>
        <fullName evidence="3">3-oxoacyl-ACP synthase</fullName>
        <ecNumber evidence="3">2.3.1.41</ecNumber>
    </submittedName>
</protein>
<dbReference type="PATRIC" id="fig|401562.3.peg.648"/>
<sequence length="398" mass="42078">MTQAARDVLITGLGLVSSLGEGVEAHVSRLSAPGPLQPTIEAERFAPSFVHPLPQIDWSRQIPKKGDQRQMETWQKIGVYAAGLALEDAAIPADEATRAGIDMIVSAGGGERDPEVDALVMSRARGLDDPQPLLNELLSSELRPTLFLAQLSNLLAGNISIVHKVTGSSRTFMGEESAGMSAVQIASARIRSGQSRVCLVGGAFSAERLDLLTNYELGGFLLRDHWLPVSGRSGETAGLAPGSMGAFLVLEDAEHAAERHATAYAKLRFVAGDRGSREDGPFRKRLSRLLDEAGARDEELLVLSGATGLDGVTQSEAELLRQTYPQAAHRAYGTAIGHGFEAHFPAGVALAAALLASRKIPAEAGGGEERPADFEPKRALVTGVGHVRGEGVCLMEAV</sequence>
<dbReference type="SUPFAM" id="SSF53901">
    <property type="entry name" value="Thiolase-like"/>
    <property type="match status" value="2"/>
</dbReference>